<dbReference type="Proteomes" id="UP000594364">
    <property type="component" value="Chromosome 1"/>
</dbReference>
<dbReference type="AlphaFoldDB" id="A0A7S9PT75"/>
<evidence type="ECO:0000313" key="2">
    <source>
        <dbReference type="EMBL" id="QPG94817.1"/>
    </source>
</evidence>
<accession>A0A7S9PT75</accession>
<dbReference type="EMBL" id="CP031385">
    <property type="protein sequence ID" value="QPG94817.1"/>
    <property type="molecule type" value="Genomic_DNA"/>
</dbReference>
<protein>
    <recommendedName>
        <fullName evidence="4">F-box domain-containing protein</fullName>
    </recommendedName>
</protein>
<feature type="region of interest" description="Disordered" evidence="1">
    <location>
        <begin position="388"/>
        <end position="412"/>
    </location>
</feature>
<proteinExistence type="predicted"/>
<keyword evidence="3" id="KW-1185">Reference proteome</keyword>
<dbReference type="OrthoDB" id="5224238at2759"/>
<organism evidence="2 3">
    <name type="scientific">Epichloe festucae (strain Fl1)</name>
    <dbReference type="NCBI Taxonomy" id="877507"/>
    <lineage>
        <taxon>Eukaryota</taxon>
        <taxon>Fungi</taxon>
        <taxon>Dikarya</taxon>
        <taxon>Ascomycota</taxon>
        <taxon>Pezizomycotina</taxon>
        <taxon>Sordariomycetes</taxon>
        <taxon>Hypocreomycetidae</taxon>
        <taxon>Hypocreales</taxon>
        <taxon>Clavicipitaceae</taxon>
        <taxon>Epichloe</taxon>
    </lineage>
</organism>
<name>A0A7S9PT75_EPIFF</name>
<evidence type="ECO:0000313" key="3">
    <source>
        <dbReference type="Proteomes" id="UP000594364"/>
    </source>
</evidence>
<evidence type="ECO:0008006" key="4">
    <source>
        <dbReference type="Google" id="ProtNLM"/>
    </source>
</evidence>
<evidence type="ECO:0000256" key="1">
    <source>
        <dbReference type="SAM" id="MobiDB-lite"/>
    </source>
</evidence>
<sequence length="500" mass="56715">MNQQPHASEEAGRRSLSIRVLPNSAVTYFNIIKYNGIRGFREAGYDMLYWKGEGAAVQSMLGHGSILEQLPVELVSVIATHLSLYDFQHFRLSCRQISLATRHLLAARDFNGLLWRQDASRLNELSRIPECARVIRSITFNFARINEYKALHESFSHYYVLEPELRTDVLQAKWEQYFQTQRQAKAMGGGFRLDLLKDALPRLPALEAVTLTWTRCPWEEDCEASRVFDDHHSIEMATGDEIRNTQHAVLSELAAAHVTLSALSLEPLRRWENPSTDRGEPATVYKGLRRLSLVLDRGMGGNLLHELTTLLQYTKLESLTELRLELLPWHRANPEPESLPSLLIPHLEVLDLARLEIGLSCLARFLGRHAKTLKKLALIGIRGVRQPSHEHDESIGPSHPETASAEGSGGGQEMTTWEEVFELIRHSCTSLKKVFISEKFTDPISGGQVWFHHDMEEAQILGNMSTRFKMVPAKSMELYLLGKGDMPPNLEFRALEPPDE</sequence>
<gene>
    <name evidence="2" type="ORF">C2857_007058</name>
</gene>
<reference evidence="2 3" key="1">
    <citation type="journal article" date="2018" name="PLoS Genet.">
        <title>Repeat elements organise 3D genome structure and mediate transcription in the filamentous fungus Epichloe festucae.</title>
        <authorList>
            <person name="Winter D.J."/>
            <person name="Ganley A.R.D."/>
            <person name="Young C.A."/>
            <person name="Liachko I."/>
            <person name="Schardl C.L."/>
            <person name="Dupont P.Y."/>
            <person name="Berry D."/>
            <person name="Ram A."/>
            <person name="Scott B."/>
            <person name="Cox M.P."/>
        </authorList>
    </citation>
    <scope>NUCLEOTIDE SEQUENCE [LARGE SCALE GENOMIC DNA]</scope>
    <source>
        <strain evidence="2 3">Fl1</strain>
    </source>
</reference>